<gene>
    <name evidence="1" type="ORF">Ljam_1040</name>
</gene>
<dbReference type="EMBL" id="LNYG01000013">
    <property type="protein sequence ID" value="KTD06845.1"/>
    <property type="molecule type" value="Genomic_DNA"/>
</dbReference>
<evidence type="ECO:0000313" key="1">
    <source>
        <dbReference type="EMBL" id="KTD06845.1"/>
    </source>
</evidence>
<reference evidence="1 2" key="1">
    <citation type="submission" date="2015-11" db="EMBL/GenBank/DDBJ databases">
        <title>Genomic analysis of 38 Legionella species identifies large and diverse effector repertoires.</title>
        <authorList>
            <person name="Burstein D."/>
            <person name="Amaro F."/>
            <person name="Zusman T."/>
            <person name="Lifshitz Z."/>
            <person name="Cohen O."/>
            <person name="Gilbert J.A."/>
            <person name="Pupko T."/>
            <person name="Shuman H.A."/>
            <person name="Segal G."/>
        </authorList>
    </citation>
    <scope>NUCLEOTIDE SEQUENCE [LARGE SCALE GENOMIC DNA]</scope>
    <source>
        <strain evidence="1 2">JA-26-G1-E2</strain>
    </source>
</reference>
<dbReference type="Proteomes" id="UP000054715">
    <property type="component" value="Unassembled WGS sequence"/>
</dbReference>
<dbReference type="OrthoDB" id="5634863at2"/>
<proteinExistence type="predicted"/>
<dbReference type="AlphaFoldDB" id="A0A0W0UGQ8"/>
<evidence type="ECO:0000313" key="2">
    <source>
        <dbReference type="Proteomes" id="UP000054715"/>
    </source>
</evidence>
<sequence length="605" mass="68183">MRRSLTQLITDDLAELARMETNYIASEESIRFLMEMYKNNGALKNVVFMHKDKLLSYLENRSSEDKSFLTKAGHYQFFIEVGVRSKAKQREPATIHYCALDLFIRPGLPPLAFVADHFRLSDGYYEEFKRISKQMSIQFIVAGKNEFYQTDSVHCPVFTLMHLLLTAKDENLLSLLENQVPAQKTLEVVDLTWDNLPPEYVLYPQSLTTIFNYVHKIKAREGSASDMPSSLLSSTGYEKRVSPFLFPIHSHDNKLNNKMRSKGVKYLAAEFAGKAVLELERSPVSYTDAMLIDLCYKEQYPLVHSVLKMALALEAEYPYKDKYGIQSHPMFELAFYHAGVLESCLSKPNFYKIFTDKALLTLMQKGFLDPHQLFQKLTTVTSSIEIEQQPVNQLVGNLPACESLVEVLGSETTVDNELLVKLLFSSKMKSFFQNQTLADLFKNQKISLSMIDQILVYKINKTQFEKLESDEEKMDYLTKLFSLKKMPAEVDATPTVNDVGANSVKNSSVNSMNSVVANTVYYSGANLRSIPGMQIDKDEVVAPKEDELFSVPEIGTVTVISANTSQKPGINVGLLAQSMAKGGILKTATQPEKLNVAEEPVATPI</sequence>
<accession>A0A0W0UGQ8</accession>
<organism evidence="1 2">
    <name type="scientific">Legionella jamestowniensis</name>
    <dbReference type="NCBI Taxonomy" id="455"/>
    <lineage>
        <taxon>Bacteria</taxon>
        <taxon>Pseudomonadati</taxon>
        <taxon>Pseudomonadota</taxon>
        <taxon>Gammaproteobacteria</taxon>
        <taxon>Legionellales</taxon>
        <taxon>Legionellaceae</taxon>
        <taxon>Legionella</taxon>
    </lineage>
</organism>
<comment type="caution">
    <text evidence="1">The sequence shown here is derived from an EMBL/GenBank/DDBJ whole genome shotgun (WGS) entry which is preliminary data.</text>
</comment>
<protein>
    <submittedName>
        <fullName evidence="1">Uncharacterized protein</fullName>
    </submittedName>
</protein>
<dbReference type="RefSeq" id="WP_058449073.1">
    <property type="nucleotide sequence ID" value="NZ_CAAAJF010000009.1"/>
</dbReference>
<name>A0A0W0UGQ8_9GAMM</name>
<dbReference type="PATRIC" id="fig|455.5.peg.1103"/>